<dbReference type="InterPro" id="IPR001387">
    <property type="entry name" value="Cro/C1-type_HTH"/>
</dbReference>
<dbReference type="Proteomes" id="UP000070589">
    <property type="component" value="Unassembled WGS sequence"/>
</dbReference>
<dbReference type="PANTHER" id="PTHR43864:SF3">
    <property type="entry name" value="ADENINE PHOSPHORIBOSYLTRANSFERASE, FUSED TO N-TERMINAL DNA-BINDING DOMAIN"/>
    <property type="match status" value="1"/>
</dbReference>
<proteinExistence type="predicted"/>
<dbReference type="CDD" id="cd00093">
    <property type="entry name" value="HTH_XRE"/>
    <property type="match status" value="1"/>
</dbReference>
<dbReference type="InterPro" id="IPR000836">
    <property type="entry name" value="PRTase_dom"/>
</dbReference>
<keyword evidence="3" id="KW-1185">Reference proteome</keyword>
<dbReference type="Pfam" id="PF00156">
    <property type="entry name" value="Pribosyltran"/>
    <property type="match status" value="1"/>
</dbReference>
<dbReference type="InterPro" id="IPR029057">
    <property type="entry name" value="PRTase-like"/>
</dbReference>
<sequence length="235" mass="26045">MSRLSEVKLRVEAVEFLRLLKEGRSYADLQSMTGFSVTDLSRYVNGKVLPDLERAREIVESSGENFLVEEIEKRIERDEGGYIDHSQVVFSTKVLKRIPAVVAERFERAPDLVLTAAADGIPVAGKIADFYDVDCSYAKKEKETGVHSFLEASTILETGMTLTYYLPAGSISPGEKVLMVDDLIRTGHTQRTLGEIVRSAGADLCGVFAVFSFGEARQELEDLLNCEVEVLVELD</sequence>
<dbReference type="InterPro" id="IPR050118">
    <property type="entry name" value="Pur/Pyrimidine_PRTase"/>
</dbReference>
<dbReference type="AlphaFoldDB" id="A0A133U5M5"/>
<protein>
    <recommendedName>
        <fullName evidence="1">Phosphoribosyltransferase domain-containing protein</fullName>
    </recommendedName>
</protein>
<dbReference type="CDD" id="cd06223">
    <property type="entry name" value="PRTases_typeI"/>
    <property type="match status" value="1"/>
</dbReference>
<dbReference type="EMBL" id="LHXL01000035">
    <property type="protein sequence ID" value="KXA89489.1"/>
    <property type="molecule type" value="Genomic_DNA"/>
</dbReference>
<evidence type="ECO:0000313" key="3">
    <source>
        <dbReference type="Proteomes" id="UP000070589"/>
    </source>
</evidence>
<accession>A0A133U5M5</accession>
<dbReference type="Gene3D" id="3.40.50.2020">
    <property type="match status" value="1"/>
</dbReference>
<gene>
    <name evidence="2" type="ORF">AKJ62_03040</name>
</gene>
<reference evidence="2 3" key="1">
    <citation type="journal article" date="2016" name="Sci. Rep.">
        <title>Metabolic traits of an uncultured archaeal lineage -MSBL1- from brine pools of the Red Sea.</title>
        <authorList>
            <person name="Mwirichia R."/>
            <person name="Alam I."/>
            <person name="Rashid M."/>
            <person name="Vinu M."/>
            <person name="Ba-Alawi W."/>
            <person name="Anthony Kamau A."/>
            <person name="Kamanda Ngugi D."/>
            <person name="Goker M."/>
            <person name="Klenk H.P."/>
            <person name="Bajic V."/>
            <person name="Stingl U."/>
        </authorList>
    </citation>
    <scope>NUCLEOTIDE SEQUENCE [LARGE SCALE GENOMIC DNA]</scope>
    <source>
        <strain evidence="2">SCGC-AAA259D14</strain>
    </source>
</reference>
<name>A0A133U5M5_9EURY</name>
<dbReference type="PANTHER" id="PTHR43864">
    <property type="entry name" value="HYPOXANTHINE/GUANINE PHOSPHORIBOSYLTRANSFERASE"/>
    <property type="match status" value="1"/>
</dbReference>
<feature type="domain" description="Phosphoribosyltransferase" evidence="1">
    <location>
        <begin position="105"/>
        <end position="211"/>
    </location>
</feature>
<organism evidence="2 3">
    <name type="scientific">candidate division MSBL1 archaeon SCGC-AAA259D14</name>
    <dbReference type="NCBI Taxonomy" id="1698261"/>
    <lineage>
        <taxon>Archaea</taxon>
        <taxon>Methanobacteriati</taxon>
        <taxon>Methanobacteriota</taxon>
        <taxon>candidate division MSBL1</taxon>
    </lineage>
</organism>
<dbReference type="SUPFAM" id="SSF53271">
    <property type="entry name" value="PRTase-like"/>
    <property type="match status" value="1"/>
</dbReference>
<evidence type="ECO:0000313" key="2">
    <source>
        <dbReference type="EMBL" id="KXA89489.1"/>
    </source>
</evidence>
<comment type="caution">
    <text evidence="2">The sequence shown here is derived from an EMBL/GenBank/DDBJ whole genome shotgun (WGS) entry which is preliminary data.</text>
</comment>
<evidence type="ECO:0000259" key="1">
    <source>
        <dbReference type="Pfam" id="PF00156"/>
    </source>
</evidence>
<dbReference type="NCBIfam" id="NF006328">
    <property type="entry name" value="PRK08558.1"/>
    <property type="match status" value="1"/>
</dbReference>